<evidence type="ECO:0000259" key="2">
    <source>
        <dbReference type="Pfam" id="PF13570"/>
    </source>
</evidence>
<gene>
    <name evidence="3" type="ORF">CDAUBV1_LOCUS15108</name>
</gene>
<organism evidence="3 4">
    <name type="scientific">Calicophoron daubneyi</name>
    <name type="common">Rumen fluke</name>
    <name type="synonym">Paramphistomum daubneyi</name>
    <dbReference type="NCBI Taxonomy" id="300641"/>
    <lineage>
        <taxon>Eukaryota</taxon>
        <taxon>Metazoa</taxon>
        <taxon>Spiralia</taxon>
        <taxon>Lophotrochozoa</taxon>
        <taxon>Platyhelminthes</taxon>
        <taxon>Trematoda</taxon>
        <taxon>Digenea</taxon>
        <taxon>Plagiorchiida</taxon>
        <taxon>Pronocephalata</taxon>
        <taxon>Paramphistomoidea</taxon>
        <taxon>Paramphistomidae</taxon>
        <taxon>Calicophoron</taxon>
    </lineage>
</organism>
<dbReference type="Gene3D" id="3.40.50.12780">
    <property type="entry name" value="N-terminal domain of ligase-like"/>
    <property type="match status" value="1"/>
</dbReference>
<dbReference type="PANTHER" id="PTHR44394">
    <property type="entry name" value="BETA-ALANINE-ACTIVATING ENZYME"/>
    <property type="match status" value="1"/>
</dbReference>
<dbReference type="Gene3D" id="2.130.10.10">
    <property type="entry name" value="YVTN repeat-like/Quinoprotein amine dehydrogenase"/>
    <property type="match status" value="1"/>
</dbReference>
<dbReference type="InterPro" id="IPR018391">
    <property type="entry name" value="PQQ_b-propeller_rpt"/>
</dbReference>
<dbReference type="InterPro" id="IPR052091">
    <property type="entry name" value="Beta-ala_Activ/Resist"/>
</dbReference>
<dbReference type="SMART" id="SM00564">
    <property type="entry name" value="PQQ"/>
    <property type="match status" value="4"/>
</dbReference>
<evidence type="ECO:0008006" key="5">
    <source>
        <dbReference type="Google" id="ProtNLM"/>
    </source>
</evidence>
<accession>A0AAV2TTI9</accession>
<dbReference type="EMBL" id="CAXLJL010000678">
    <property type="protein sequence ID" value="CAL5139921.1"/>
    <property type="molecule type" value="Genomic_DNA"/>
</dbReference>
<dbReference type="SUPFAM" id="SSF50998">
    <property type="entry name" value="Quinoprotein alcohol dehydrogenase-like"/>
    <property type="match status" value="1"/>
</dbReference>
<dbReference type="InterPro" id="IPR042099">
    <property type="entry name" value="ANL_N_sf"/>
</dbReference>
<dbReference type="Proteomes" id="UP001497525">
    <property type="component" value="Unassembled WGS sequence"/>
</dbReference>
<name>A0AAV2TTI9_CALDB</name>
<dbReference type="PANTHER" id="PTHR44394:SF1">
    <property type="entry name" value="BETA-ALANINE-ACTIVATING ENZYME"/>
    <property type="match status" value="1"/>
</dbReference>
<reference evidence="3" key="1">
    <citation type="submission" date="2024-06" db="EMBL/GenBank/DDBJ databases">
        <authorList>
            <person name="Liu X."/>
            <person name="Lenzi L."/>
            <person name="Haldenby T S."/>
            <person name="Uol C."/>
        </authorList>
    </citation>
    <scope>NUCLEOTIDE SEQUENCE</scope>
</reference>
<feature type="domain" description="AMP-dependent synthetase/ligase" evidence="1">
    <location>
        <begin position="50"/>
        <end position="354"/>
    </location>
</feature>
<dbReference type="AlphaFoldDB" id="A0AAV2TTI9"/>
<evidence type="ECO:0000313" key="4">
    <source>
        <dbReference type="Proteomes" id="UP001497525"/>
    </source>
</evidence>
<dbReference type="GO" id="GO:0043041">
    <property type="term" value="P:amino acid activation for nonribosomal peptide biosynthetic process"/>
    <property type="evidence" value="ECO:0007669"/>
    <property type="project" value="TreeGrafter"/>
</dbReference>
<dbReference type="InterPro" id="IPR015943">
    <property type="entry name" value="WD40/YVTN_repeat-like_dom_sf"/>
</dbReference>
<comment type="caution">
    <text evidence="3">The sequence shown here is derived from an EMBL/GenBank/DDBJ whole genome shotgun (WGS) entry which is preliminary data.</text>
</comment>
<dbReference type="SUPFAM" id="SSF56801">
    <property type="entry name" value="Acetyl-CoA synthetase-like"/>
    <property type="match status" value="1"/>
</dbReference>
<evidence type="ECO:0000259" key="1">
    <source>
        <dbReference type="Pfam" id="PF00501"/>
    </source>
</evidence>
<dbReference type="InterPro" id="IPR002372">
    <property type="entry name" value="PQQ_rpt_dom"/>
</dbReference>
<protein>
    <recommendedName>
        <fullName evidence="5">Acyl-CoA synthetase family member 4</fullName>
    </recommendedName>
</protein>
<evidence type="ECO:0000313" key="3">
    <source>
        <dbReference type="EMBL" id="CAL5139921.1"/>
    </source>
</evidence>
<dbReference type="InterPro" id="IPR000873">
    <property type="entry name" value="AMP-dep_synth/lig_dom"/>
</dbReference>
<proteinExistence type="predicted"/>
<dbReference type="Pfam" id="PF13570">
    <property type="entry name" value="Beta-prop_ACSF4"/>
    <property type="match status" value="1"/>
</dbReference>
<dbReference type="Pfam" id="PF00501">
    <property type="entry name" value="AMP-binding"/>
    <property type="match status" value="1"/>
</dbReference>
<sequence>MDSKCLSSDYKTDSYHKSGLQWPCYLRTCLSPDWKDADVCAQFWDTAQSACESLSYTQFVSYCNCIATVLRTELDLSSEHCIVGILWRPHILTSVAVHSVVTAGLAFFPVDYDSPVGLQLLEEQLVAVICLCSIESLPFLNSNFTPFTPENRHGIFAREDWCLLLRNQLRHHHIPNICSTSCWNERLAYVVTTSGTSGKASKVVFVADSCLTANIAHLASRFGDQTQGSVLLAAPLTFDPSFVQIYFALSCHHCLVIPRYGLLCKPGSLLSLCVTANVSWLQCTPSLFMLESVRNRKKLLALPKLNIILGGEPFPLQFIVSNLRSIRSSVYTIYGVTEVSSWATLGCIYSSLSNSQLNEDIKCDCIPPLQGATPIGFPMLATTIQFSVPDAQIHAHELVLFRIYGGFAVLDSPSNNLDAAAFQAMIQKLPSAAPWATGDLVLHGSCGRCLWYVGRRDRVVKRLGRRVCLEQLENIMTTFRLPYFAVRFCKCELKCINHSRKILTAFVGLTPKKFRGTRCFAKMSPEKIRALLLHYLRKNFHPSPSAWLPDRIVFYRNYSPLSAHGKLACHLRHSLTRPVSLSVRISRLWQEATGMKIGSFSADSDFLSSGGSSLDAVIFIERLINEFPSLSSFREKLLSLVFSSDFSHLADFVKLHFLCTRTNTTDLSPSCNTSDGATTELHVDGITCSPGTTDYEIFTKGGSVLCAFTPSTPLTIKPVWRRYLGKCVDASVVITSVANGLSTSPIVYVGSHSGSLASLCLQTGDLLWSANLGGRIEASAAYGMFPSNPAVTVGTLDGMLCAVDPLVGSPLWTFNTGGSIKAAPTVLDDANLIVCGSHGRRVYAIDHRISTKPAWVNEFDGSPLVSPICILWKGSSLSSSLLIASLGGMVGCMDVRNADKLIWSNRGIAPIFSKPTVCPITKRVVVAAVDGKVRAYFPELGTLEWIIDQLPSGVSSYNLFHDPLILPDSRHVVLSTNSGFMFCADTLSGAVPWKQECTQNLSEGDPSYLTTASFLHSGCSSAGSIQGMLVITRADGSIFISTLPEMSAEFRSHPADICSSYRLPSRCFSAPVLFPVDSGPDFWLLCGCRDDNVHCLRISPASKAGN</sequence>
<feature type="domain" description="Pyrrolo-quinoline quinone repeat" evidence="2">
    <location>
        <begin position="724"/>
        <end position="1098"/>
    </location>
</feature>
<dbReference type="InterPro" id="IPR011047">
    <property type="entry name" value="Quinoprotein_ADH-like_sf"/>
</dbReference>